<proteinExistence type="predicted"/>
<protein>
    <recommendedName>
        <fullName evidence="3">Alkylmercury lyase</fullName>
    </recommendedName>
</protein>
<dbReference type="Proteomes" id="UP000655410">
    <property type="component" value="Unassembled WGS sequence"/>
</dbReference>
<organism evidence="1 2">
    <name type="scientific">Nocardioides phosphati</name>
    <dbReference type="NCBI Taxonomy" id="1867775"/>
    <lineage>
        <taxon>Bacteria</taxon>
        <taxon>Bacillati</taxon>
        <taxon>Actinomycetota</taxon>
        <taxon>Actinomycetes</taxon>
        <taxon>Propionibacteriales</taxon>
        <taxon>Nocardioidaceae</taxon>
        <taxon>Nocardioides</taxon>
    </lineage>
</organism>
<dbReference type="EMBL" id="BMNI01000001">
    <property type="protein sequence ID" value="GGO84994.1"/>
    <property type="molecule type" value="Genomic_DNA"/>
</dbReference>
<keyword evidence="2" id="KW-1185">Reference proteome</keyword>
<gene>
    <name evidence="1" type="ORF">GCM10011584_03880</name>
</gene>
<dbReference type="RefSeq" id="WP_188782293.1">
    <property type="nucleotide sequence ID" value="NZ_BMNI01000001.1"/>
</dbReference>
<sequence>MKPRGEPANPVLDIRILQVSDCPFAEQLQTMLAQACEELGINSEVTVDVGNYPSPTLLVAGCDVMTGQPVEGAARCRLDLPSRQSIASALRQALHM</sequence>
<evidence type="ECO:0000313" key="2">
    <source>
        <dbReference type="Proteomes" id="UP000655410"/>
    </source>
</evidence>
<comment type="caution">
    <text evidence="1">The sequence shown here is derived from an EMBL/GenBank/DDBJ whole genome shotgun (WGS) entry which is preliminary data.</text>
</comment>
<evidence type="ECO:0000313" key="1">
    <source>
        <dbReference type="EMBL" id="GGO84994.1"/>
    </source>
</evidence>
<name>A0ABQ2N5C5_9ACTN</name>
<evidence type="ECO:0008006" key="3">
    <source>
        <dbReference type="Google" id="ProtNLM"/>
    </source>
</evidence>
<reference evidence="2" key="1">
    <citation type="journal article" date="2019" name="Int. J. Syst. Evol. Microbiol.">
        <title>The Global Catalogue of Microorganisms (GCM) 10K type strain sequencing project: providing services to taxonomists for standard genome sequencing and annotation.</title>
        <authorList>
            <consortium name="The Broad Institute Genomics Platform"/>
            <consortium name="The Broad Institute Genome Sequencing Center for Infectious Disease"/>
            <person name="Wu L."/>
            <person name="Ma J."/>
        </authorList>
    </citation>
    <scope>NUCLEOTIDE SEQUENCE [LARGE SCALE GENOMIC DNA]</scope>
    <source>
        <strain evidence="2">CGMCC 4.7371</strain>
    </source>
</reference>
<accession>A0ABQ2N5C5</accession>